<feature type="region of interest" description="Disordered" evidence="1">
    <location>
        <begin position="24"/>
        <end position="43"/>
    </location>
</feature>
<gene>
    <name evidence="2" type="ORF">GGX14DRAFT_398509</name>
</gene>
<dbReference type="Proteomes" id="UP001219525">
    <property type="component" value="Unassembled WGS sequence"/>
</dbReference>
<reference evidence="2" key="1">
    <citation type="submission" date="2023-03" db="EMBL/GenBank/DDBJ databases">
        <title>Massive genome expansion in bonnet fungi (Mycena s.s.) driven by repeated elements and novel gene families across ecological guilds.</title>
        <authorList>
            <consortium name="Lawrence Berkeley National Laboratory"/>
            <person name="Harder C.B."/>
            <person name="Miyauchi S."/>
            <person name="Viragh M."/>
            <person name="Kuo A."/>
            <person name="Thoen E."/>
            <person name="Andreopoulos B."/>
            <person name="Lu D."/>
            <person name="Skrede I."/>
            <person name="Drula E."/>
            <person name="Henrissat B."/>
            <person name="Morin E."/>
            <person name="Kohler A."/>
            <person name="Barry K."/>
            <person name="LaButti K."/>
            <person name="Morin E."/>
            <person name="Salamov A."/>
            <person name="Lipzen A."/>
            <person name="Mereny Z."/>
            <person name="Hegedus B."/>
            <person name="Baldrian P."/>
            <person name="Stursova M."/>
            <person name="Weitz H."/>
            <person name="Taylor A."/>
            <person name="Grigoriev I.V."/>
            <person name="Nagy L.G."/>
            <person name="Martin F."/>
            <person name="Kauserud H."/>
        </authorList>
    </citation>
    <scope>NUCLEOTIDE SEQUENCE</scope>
    <source>
        <strain evidence="2">9144</strain>
    </source>
</reference>
<comment type="caution">
    <text evidence="2">The sequence shown here is derived from an EMBL/GenBank/DDBJ whole genome shotgun (WGS) entry which is preliminary data.</text>
</comment>
<keyword evidence="3" id="KW-1185">Reference proteome</keyword>
<evidence type="ECO:0000313" key="2">
    <source>
        <dbReference type="EMBL" id="KAJ7203747.1"/>
    </source>
</evidence>
<organism evidence="2 3">
    <name type="scientific">Mycena pura</name>
    <dbReference type="NCBI Taxonomy" id="153505"/>
    <lineage>
        <taxon>Eukaryota</taxon>
        <taxon>Fungi</taxon>
        <taxon>Dikarya</taxon>
        <taxon>Basidiomycota</taxon>
        <taxon>Agaricomycotina</taxon>
        <taxon>Agaricomycetes</taxon>
        <taxon>Agaricomycetidae</taxon>
        <taxon>Agaricales</taxon>
        <taxon>Marasmiineae</taxon>
        <taxon>Mycenaceae</taxon>
        <taxon>Mycena</taxon>
    </lineage>
</organism>
<evidence type="ECO:0000256" key="1">
    <source>
        <dbReference type="SAM" id="MobiDB-lite"/>
    </source>
</evidence>
<dbReference type="EMBL" id="JARJCW010000049">
    <property type="protein sequence ID" value="KAJ7203747.1"/>
    <property type="molecule type" value="Genomic_DNA"/>
</dbReference>
<name>A0AAD6V9U9_9AGAR</name>
<protein>
    <submittedName>
        <fullName evidence="2">Uncharacterized protein</fullName>
    </submittedName>
</protein>
<feature type="compositionally biased region" description="Basic and acidic residues" evidence="1">
    <location>
        <begin position="148"/>
        <end position="157"/>
    </location>
</feature>
<accession>A0AAD6V9U9</accession>
<feature type="region of interest" description="Disordered" evidence="1">
    <location>
        <begin position="148"/>
        <end position="174"/>
    </location>
</feature>
<dbReference type="AlphaFoldDB" id="A0AAD6V9U9"/>
<evidence type="ECO:0000313" key="3">
    <source>
        <dbReference type="Proteomes" id="UP001219525"/>
    </source>
</evidence>
<proteinExistence type="predicted"/>
<sequence length="174" mass="18793">MSSEEFHPSQAVCTGLASPASLVDSVYGPRLPSSGPDTQVTQEHQHAFIDASASTQCRVDADVHMRDVNDDNDDDINYDDNAKTVPYTSYPISNITPTSVPAGSPAHVATDYAALLPEEKTKLMHSLIHSSRLRGSALRPLVKLHEGVCPRGPDGKKPKTAQELSEFSWPKQAA</sequence>